<dbReference type="EMBL" id="CADCTN010000058">
    <property type="protein sequence ID" value="CAA9228041.1"/>
    <property type="molecule type" value="Genomic_DNA"/>
</dbReference>
<dbReference type="AlphaFoldDB" id="A0A6J4HMM9"/>
<gene>
    <name evidence="2" type="ORF">AVDCRST_MAG52-875</name>
</gene>
<proteinExistence type="predicted"/>
<feature type="compositionally biased region" description="Basic residues" evidence="1">
    <location>
        <begin position="12"/>
        <end position="36"/>
    </location>
</feature>
<accession>A0A6J4HMM9</accession>
<name>A0A6J4HMM9_9ACTN</name>
<feature type="region of interest" description="Disordered" evidence="1">
    <location>
        <begin position="1"/>
        <end position="151"/>
    </location>
</feature>
<evidence type="ECO:0000256" key="1">
    <source>
        <dbReference type="SAM" id="MobiDB-lite"/>
    </source>
</evidence>
<feature type="non-terminal residue" evidence="2">
    <location>
        <position position="151"/>
    </location>
</feature>
<feature type="compositionally biased region" description="Basic and acidic residues" evidence="1">
    <location>
        <begin position="50"/>
        <end position="62"/>
    </location>
</feature>
<sequence length="151" mass="17006">DDDDHGRAPRTGGHRARQQRLARGHPGARRRVRRGDRRPPVDPRRRRARQGREPLRWPDRPRLPHPLAPGAADRAGPRRHRHRHGRQLRPEQGPLPLAGAGGRQGAADREPEVGRGGHRRAAADPVGPHRARGRRQAGLHRRAGLPLLRRL</sequence>
<feature type="non-terminal residue" evidence="2">
    <location>
        <position position="1"/>
    </location>
</feature>
<feature type="compositionally biased region" description="Basic residues" evidence="1">
    <location>
        <begin position="129"/>
        <end position="151"/>
    </location>
</feature>
<feature type="compositionally biased region" description="Basic residues" evidence="1">
    <location>
        <begin position="77"/>
        <end position="87"/>
    </location>
</feature>
<feature type="compositionally biased region" description="Basic and acidic residues" evidence="1">
    <location>
        <begin position="106"/>
        <end position="115"/>
    </location>
</feature>
<evidence type="ECO:0000313" key="2">
    <source>
        <dbReference type="EMBL" id="CAA9228041.1"/>
    </source>
</evidence>
<organism evidence="2">
    <name type="scientific">uncultured Blastococcus sp</name>
    <dbReference type="NCBI Taxonomy" id="217144"/>
    <lineage>
        <taxon>Bacteria</taxon>
        <taxon>Bacillati</taxon>
        <taxon>Actinomycetota</taxon>
        <taxon>Actinomycetes</taxon>
        <taxon>Geodermatophilales</taxon>
        <taxon>Geodermatophilaceae</taxon>
        <taxon>Blastococcus</taxon>
        <taxon>environmental samples</taxon>
    </lineage>
</organism>
<protein>
    <submittedName>
        <fullName evidence="2">Acyl dehydratase</fullName>
    </submittedName>
</protein>
<reference evidence="2" key="1">
    <citation type="submission" date="2020-02" db="EMBL/GenBank/DDBJ databases">
        <authorList>
            <person name="Meier V. D."/>
        </authorList>
    </citation>
    <scope>NUCLEOTIDE SEQUENCE</scope>
    <source>
        <strain evidence="2">AVDCRST_MAG52</strain>
    </source>
</reference>